<organism evidence="2 3">
    <name type="scientific">Prochlorococcus marinus (strain MIT 9303)</name>
    <dbReference type="NCBI Taxonomy" id="59922"/>
    <lineage>
        <taxon>Bacteria</taxon>
        <taxon>Bacillati</taxon>
        <taxon>Cyanobacteriota</taxon>
        <taxon>Cyanophyceae</taxon>
        <taxon>Synechococcales</taxon>
        <taxon>Prochlorococcaceae</taxon>
        <taxon>Prochlorococcus</taxon>
    </lineage>
</organism>
<dbReference type="InterPro" id="IPR021399">
    <property type="entry name" value="DUF3038"/>
</dbReference>
<evidence type="ECO:0000256" key="1">
    <source>
        <dbReference type="SAM" id="MobiDB-lite"/>
    </source>
</evidence>
<proteinExistence type="predicted"/>
<dbReference type="Proteomes" id="UP000002274">
    <property type="component" value="Chromosome"/>
</dbReference>
<dbReference type="AlphaFoldDB" id="A2C9I7"/>
<feature type="region of interest" description="Disordered" evidence="1">
    <location>
        <begin position="1"/>
        <end position="26"/>
    </location>
</feature>
<reference evidence="2 3" key="1">
    <citation type="journal article" date="2007" name="PLoS Genet.">
        <title>Patterns and implications of gene gain and loss in the evolution of Prochlorococcus.</title>
        <authorList>
            <person name="Kettler G.C."/>
            <person name="Martiny A.C."/>
            <person name="Huang K."/>
            <person name="Zucker J."/>
            <person name="Coleman M.L."/>
            <person name="Rodrigue S."/>
            <person name="Chen F."/>
            <person name="Lapidus A."/>
            <person name="Ferriera S."/>
            <person name="Johnson J."/>
            <person name="Steglich C."/>
            <person name="Church G.M."/>
            <person name="Richardson P."/>
            <person name="Chisholm S.W."/>
        </authorList>
    </citation>
    <scope>NUCLEOTIDE SEQUENCE [LARGE SCALE GENOMIC DNA]</scope>
    <source>
        <strain evidence="2 3">MIT 9303</strain>
    </source>
</reference>
<dbReference type="Pfam" id="PF11237">
    <property type="entry name" value="DUF3038"/>
    <property type="match status" value="1"/>
</dbReference>
<dbReference type="EMBL" id="CP000554">
    <property type="protein sequence ID" value="ABM78147.1"/>
    <property type="molecule type" value="Genomic_DNA"/>
</dbReference>
<name>A2C9I7_PROM3</name>
<gene>
    <name evidence="2" type="ordered locus">P9303_14001</name>
</gene>
<dbReference type="KEGG" id="pmf:P9303_14001"/>
<dbReference type="HOGENOM" id="CLU_104980_1_0_3"/>
<dbReference type="RefSeq" id="WP_011826045.1">
    <property type="nucleotide sequence ID" value="NC_008820.1"/>
</dbReference>
<protein>
    <recommendedName>
        <fullName evidence="4">DUF3038 domain-containing protein</fullName>
    </recommendedName>
</protein>
<evidence type="ECO:0008006" key="4">
    <source>
        <dbReference type="Google" id="ProtNLM"/>
    </source>
</evidence>
<dbReference type="STRING" id="59922.P9303_14001"/>
<accession>A2C9I7</accession>
<sequence>MVNATTTSDPSSTVQPQKPFEQKQSGVQNNTILGRRGLERLDLLLLVVESLDLNGGEAMLWATNQLGLQKQFPNRVELWKRRCHNPLRRATRRGDLSSIDTEALLRLLCFMASRLYPLLHQLLSSREPEELNLQRWTLLDQRLRELIEERMNPRRGAVQRLLRPEQSQPIQRELVLTLALAAGNGGVDRLRASLLDPTP</sequence>
<evidence type="ECO:0000313" key="3">
    <source>
        <dbReference type="Proteomes" id="UP000002274"/>
    </source>
</evidence>
<evidence type="ECO:0000313" key="2">
    <source>
        <dbReference type="EMBL" id="ABM78147.1"/>
    </source>
</evidence>